<evidence type="ECO:0000256" key="7">
    <source>
        <dbReference type="SAM" id="MobiDB-lite"/>
    </source>
</evidence>
<dbReference type="InterPro" id="IPR006603">
    <property type="entry name" value="PQ-loop_rpt"/>
</dbReference>
<dbReference type="OrthoDB" id="8048523at2759"/>
<feature type="transmembrane region" description="Helical" evidence="8">
    <location>
        <begin position="17"/>
        <end position="38"/>
    </location>
</feature>
<feature type="transmembrane region" description="Helical" evidence="8">
    <location>
        <begin position="268"/>
        <end position="289"/>
    </location>
</feature>
<feature type="compositionally biased region" description="Acidic residues" evidence="7">
    <location>
        <begin position="324"/>
        <end position="334"/>
    </location>
</feature>
<evidence type="ECO:0008006" key="11">
    <source>
        <dbReference type="Google" id="ProtNLM"/>
    </source>
</evidence>
<dbReference type="FunFam" id="1.20.1280.290:FF:000012">
    <property type="entry name" value="Vacuolar membrane PQ loop repeat protein"/>
    <property type="match status" value="1"/>
</dbReference>
<keyword evidence="4 8" id="KW-0472">Membrane</keyword>
<evidence type="ECO:0000256" key="3">
    <source>
        <dbReference type="ARBA" id="ARBA00022989"/>
    </source>
</evidence>
<evidence type="ECO:0000313" key="9">
    <source>
        <dbReference type="EMBL" id="KAG0670085.1"/>
    </source>
</evidence>
<dbReference type="AlphaFoldDB" id="A0A9P6WCJ9"/>
<feature type="transmembrane region" description="Helical" evidence="8">
    <location>
        <begin position="50"/>
        <end position="68"/>
    </location>
</feature>
<name>A0A9P6WCJ9_MAUEX</name>
<dbReference type="GO" id="GO:0034486">
    <property type="term" value="P:vacuolar transmembrane transport"/>
    <property type="evidence" value="ECO:0007669"/>
    <property type="project" value="UniProtKB-ARBA"/>
</dbReference>
<reference evidence="9 10" key="1">
    <citation type="submission" date="2020-11" db="EMBL/GenBank/DDBJ databases">
        <title>Kefir isolates.</title>
        <authorList>
            <person name="Marcisauskas S."/>
            <person name="Kim Y."/>
            <person name="Blasche S."/>
        </authorList>
    </citation>
    <scope>NUCLEOTIDE SEQUENCE [LARGE SCALE GENOMIC DNA]</scope>
    <source>
        <strain evidence="9 10">OG2</strain>
    </source>
</reference>
<dbReference type="GO" id="GO:0098852">
    <property type="term" value="C:lytic vacuole membrane"/>
    <property type="evidence" value="ECO:0007669"/>
    <property type="project" value="UniProtKB-ARBA"/>
</dbReference>
<dbReference type="SMART" id="SM00679">
    <property type="entry name" value="CTNS"/>
    <property type="match status" value="2"/>
</dbReference>
<feature type="transmembrane region" description="Helical" evidence="8">
    <location>
        <begin position="74"/>
        <end position="99"/>
    </location>
</feature>
<feature type="transmembrane region" description="Helical" evidence="8">
    <location>
        <begin position="235"/>
        <end position="256"/>
    </location>
</feature>
<dbReference type="PANTHER" id="PTHR16201">
    <property type="entry name" value="SEVEN TRANSMEMBRANE PROTEIN 1-RELATED"/>
    <property type="match status" value="1"/>
</dbReference>
<feature type="transmembrane region" description="Helical" evidence="8">
    <location>
        <begin position="196"/>
        <end position="214"/>
    </location>
</feature>
<evidence type="ECO:0000256" key="1">
    <source>
        <dbReference type="ARBA" id="ARBA00004141"/>
    </source>
</evidence>
<dbReference type="FunFam" id="1.20.1280.290:FF:000009">
    <property type="entry name" value="PQ loop repeat family protein"/>
    <property type="match status" value="1"/>
</dbReference>
<dbReference type="Gene3D" id="1.20.1280.290">
    <property type="match status" value="2"/>
</dbReference>
<dbReference type="PANTHER" id="PTHR16201:SF35">
    <property type="entry name" value="VACUOLAR AMINO ACID TRANSPORTER YPQ1-RELATED"/>
    <property type="match status" value="1"/>
</dbReference>
<organism evidence="9 10">
    <name type="scientific">Maudiozyma exigua</name>
    <name type="common">Yeast</name>
    <name type="synonym">Kazachstania exigua</name>
    <dbReference type="NCBI Taxonomy" id="34358"/>
    <lineage>
        <taxon>Eukaryota</taxon>
        <taxon>Fungi</taxon>
        <taxon>Dikarya</taxon>
        <taxon>Ascomycota</taxon>
        <taxon>Saccharomycotina</taxon>
        <taxon>Saccharomycetes</taxon>
        <taxon>Saccharomycetales</taxon>
        <taxon>Saccharomycetaceae</taxon>
        <taxon>Maudiozyma</taxon>
    </lineage>
</organism>
<evidence type="ECO:0000256" key="5">
    <source>
        <dbReference type="ARBA" id="ARBA00038039"/>
    </source>
</evidence>
<evidence type="ECO:0000256" key="6">
    <source>
        <dbReference type="ARBA" id="ARBA00050768"/>
    </source>
</evidence>
<evidence type="ECO:0000256" key="8">
    <source>
        <dbReference type="SAM" id="Phobius"/>
    </source>
</evidence>
<feature type="transmembrane region" description="Helical" evidence="8">
    <location>
        <begin position="156"/>
        <end position="176"/>
    </location>
</feature>
<comment type="catalytic activity">
    <reaction evidence="6">
        <text>L-histidine(out) + L-arginine(in) = L-histidine(in) + L-arginine(out)</text>
        <dbReference type="Rhea" id="RHEA:71063"/>
        <dbReference type="ChEBI" id="CHEBI:32682"/>
        <dbReference type="ChEBI" id="CHEBI:57595"/>
    </reaction>
</comment>
<evidence type="ECO:0000256" key="4">
    <source>
        <dbReference type="ARBA" id="ARBA00023136"/>
    </source>
</evidence>
<protein>
    <recommendedName>
        <fullName evidence="11">PQ-loop repeat-containing protein</fullName>
    </recommendedName>
</protein>
<accession>A0A9P6WCJ9</accession>
<feature type="region of interest" description="Disordered" evidence="7">
    <location>
        <begin position="312"/>
        <end position="334"/>
    </location>
</feature>
<gene>
    <name evidence="9" type="ORF">C6P45_002880</name>
</gene>
<comment type="subcellular location">
    <subcellularLocation>
        <location evidence="1">Membrane</location>
        <topology evidence="1">Multi-pass membrane protein</topology>
    </subcellularLocation>
</comment>
<evidence type="ECO:0000313" key="10">
    <source>
        <dbReference type="Proteomes" id="UP000750334"/>
    </source>
</evidence>
<keyword evidence="10" id="KW-1185">Reference proteome</keyword>
<comment type="caution">
    <text evidence="9">The sequence shown here is derived from an EMBL/GenBank/DDBJ whole genome shotgun (WGS) entry which is preliminary data.</text>
</comment>
<evidence type="ECO:0000256" key="2">
    <source>
        <dbReference type="ARBA" id="ARBA00022692"/>
    </source>
</evidence>
<proteinExistence type="inferred from homology"/>
<dbReference type="Proteomes" id="UP000750334">
    <property type="component" value="Unassembled WGS sequence"/>
</dbReference>
<dbReference type="GO" id="GO:0015174">
    <property type="term" value="F:basic amino acid transmembrane transporter activity"/>
    <property type="evidence" value="ECO:0007669"/>
    <property type="project" value="UniProtKB-ARBA"/>
</dbReference>
<sequence length="334" mass="38159">MIDWITDLPHIELTKPIISELTGTLSISCWIIVFIPQIYEIYKTKSTKGLSLHFLVLWLIGDIFNLLGSIIQGLLLTVILLAGYYTLADMILILQYLYYRHREEKSNNIGIRNLSSNENLGDLEPILLSPTTSHVSELEPLLEHCDPHRTNRRSDMLCNVFAVLMVLVAGFISWYISFVREYRKGSATPIIHKPQLTFNLWGQIFGYISAILYLSSRVPQIHLNYKRKSCVGISLLFFLFACLGNILFIISLLVISLDHQYLMINFSWLLGSVGTLSMDLTIFIQFFIYDEQNSSLQQTKRTADYSNISLSKKKQPGVTSPSYEDIDDLDDSVV</sequence>
<dbReference type="InterPro" id="IPR051415">
    <property type="entry name" value="LAAT-1"/>
</dbReference>
<dbReference type="EMBL" id="PUHR01000028">
    <property type="protein sequence ID" value="KAG0670085.1"/>
    <property type="molecule type" value="Genomic_DNA"/>
</dbReference>
<keyword evidence="2 8" id="KW-0812">Transmembrane</keyword>
<keyword evidence="3 8" id="KW-1133">Transmembrane helix</keyword>
<dbReference type="Pfam" id="PF04193">
    <property type="entry name" value="PQ-loop"/>
    <property type="match status" value="2"/>
</dbReference>
<comment type="similarity">
    <text evidence="5">Belongs to the laat-1 family.</text>
</comment>